<accession>A0ACB6ZS46</accession>
<comment type="caution">
    <text evidence="1">The sequence shown here is derived from an EMBL/GenBank/DDBJ whole genome shotgun (WGS) entry which is preliminary data.</text>
</comment>
<protein>
    <submittedName>
        <fullName evidence="1">Uncharacterized protein</fullName>
    </submittedName>
</protein>
<reference evidence="1" key="2">
    <citation type="journal article" date="2020" name="Nat. Commun.">
        <title>Large-scale genome sequencing of mycorrhizal fungi provides insights into the early evolution of symbiotic traits.</title>
        <authorList>
            <person name="Miyauchi S."/>
            <person name="Kiss E."/>
            <person name="Kuo A."/>
            <person name="Drula E."/>
            <person name="Kohler A."/>
            <person name="Sanchez-Garcia M."/>
            <person name="Morin E."/>
            <person name="Andreopoulos B."/>
            <person name="Barry K.W."/>
            <person name="Bonito G."/>
            <person name="Buee M."/>
            <person name="Carver A."/>
            <person name="Chen C."/>
            <person name="Cichocki N."/>
            <person name="Clum A."/>
            <person name="Culley D."/>
            <person name="Crous P.W."/>
            <person name="Fauchery L."/>
            <person name="Girlanda M."/>
            <person name="Hayes R.D."/>
            <person name="Keri Z."/>
            <person name="LaButti K."/>
            <person name="Lipzen A."/>
            <person name="Lombard V."/>
            <person name="Magnuson J."/>
            <person name="Maillard F."/>
            <person name="Murat C."/>
            <person name="Nolan M."/>
            <person name="Ohm R.A."/>
            <person name="Pangilinan J."/>
            <person name="Pereira M.F."/>
            <person name="Perotto S."/>
            <person name="Peter M."/>
            <person name="Pfister S."/>
            <person name="Riley R."/>
            <person name="Sitrit Y."/>
            <person name="Stielow J.B."/>
            <person name="Szollosi G."/>
            <person name="Zifcakova L."/>
            <person name="Stursova M."/>
            <person name="Spatafora J.W."/>
            <person name="Tedersoo L."/>
            <person name="Vaario L.M."/>
            <person name="Yamada A."/>
            <person name="Yan M."/>
            <person name="Wang P."/>
            <person name="Xu J."/>
            <person name="Bruns T."/>
            <person name="Baldrian P."/>
            <person name="Vilgalys R."/>
            <person name="Dunand C."/>
            <person name="Henrissat B."/>
            <person name="Grigoriev I.V."/>
            <person name="Hibbett D."/>
            <person name="Nagy L.G."/>
            <person name="Martin F.M."/>
        </authorList>
    </citation>
    <scope>NUCLEOTIDE SEQUENCE</scope>
    <source>
        <strain evidence="1">P2</strain>
    </source>
</reference>
<evidence type="ECO:0000313" key="2">
    <source>
        <dbReference type="Proteomes" id="UP000886501"/>
    </source>
</evidence>
<sequence length="579" mass="64874">MLATEVSELSSFDISTELLIAQLLEEDLANIEHGKVAEQIQLDLVLYDDPDITQPHSQKVDDEPDTDEDLAIRLFVENARVTGDAAYAQSLHNSFDVASYQLAQKLAAAEKKIMLDAEFAKRLQAANDSGEIDTDAPEMQDADKVLGSEIVSNILAQDMNDKGKGKVTTAASSSTTVVFNTFSPMPALSKKLEMLSNPYPTCDICFEPFQVTHSPISAALTANSSTKLPFGLRLPCPGQHPYCISCLAEYIRGKLDPSGTGDMSTHTIVFPIRCPGCPITHWETGIQDDVAVKVLDGESMSVWYHRRLLDSLPRQYCPNPKCSVLVQIDEDSDDPMAQCPACFKWVCVSCKAMWHMDMSCEQYQSLPMDERSPEDQLAIELAKAKQWRRCPGCHAIVELTQGCNHIKCLCKKEFCFKCGSPWDVKRQRCTSNPACELWDETMLLDTREREREAIANRVAQAAVRPAPAVRPPAPVPPRREPPRPAVQILDFNDGGDFDWIDNPNVASLAHPFTREMITTLTCGYCNSRLNSINDLRYHLSNVRYHPVFSCCGRFFKRENDLERHREAKFAHNHEVTRNT</sequence>
<organism evidence="1 2">
    <name type="scientific">Thelephora ganbajun</name>
    <name type="common">Ganba fungus</name>
    <dbReference type="NCBI Taxonomy" id="370292"/>
    <lineage>
        <taxon>Eukaryota</taxon>
        <taxon>Fungi</taxon>
        <taxon>Dikarya</taxon>
        <taxon>Basidiomycota</taxon>
        <taxon>Agaricomycotina</taxon>
        <taxon>Agaricomycetes</taxon>
        <taxon>Thelephorales</taxon>
        <taxon>Thelephoraceae</taxon>
        <taxon>Thelephora</taxon>
    </lineage>
</organism>
<gene>
    <name evidence="1" type="ORF">BDM02DRAFT_3089237</name>
</gene>
<evidence type="ECO:0000313" key="1">
    <source>
        <dbReference type="EMBL" id="KAF9652364.1"/>
    </source>
</evidence>
<name>A0ACB6ZS46_THEGA</name>
<reference evidence="1" key="1">
    <citation type="submission" date="2019-10" db="EMBL/GenBank/DDBJ databases">
        <authorList>
            <consortium name="DOE Joint Genome Institute"/>
            <person name="Kuo A."/>
            <person name="Miyauchi S."/>
            <person name="Kiss E."/>
            <person name="Drula E."/>
            <person name="Kohler A."/>
            <person name="Sanchez-Garcia M."/>
            <person name="Andreopoulos B."/>
            <person name="Barry K.W."/>
            <person name="Bonito G."/>
            <person name="Buee M."/>
            <person name="Carver A."/>
            <person name="Chen C."/>
            <person name="Cichocki N."/>
            <person name="Clum A."/>
            <person name="Culley D."/>
            <person name="Crous P.W."/>
            <person name="Fauchery L."/>
            <person name="Girlanda M."/>
            <person name="Hayes R."/>
            <person name="Keri Z."/>
            <person name="Labutti K."/>
            <person name="Lipzen A."/>
            <person name="Lombard V."/>
            <person name="Magnuson J."/>
            <person name="Maillard F."/>
            <person name="Morin E."/>
            <person name="Murat C."/>
            <person name="Nolan M."/>
            <person name="Ohm R."/>
            <person name="Pangilinan J."/>
            <person name="Pereira M."/>
            <person name="Perotto S."/>
            <person name="Peter M."/>
            <person name="Riley R."/>
            <person name="Sitrit Y."/>
            <person name="Stielow B."/>
            <person name="Szollosi G."/>
            <person name="Zifcakova L."/>
            <person name="Stursova M."/>
            <person name="Spatafora J.W."/>
            <person name="Tedersoo L."/>
            <person name="Vaario L.-M."/>
            <person name="Yamada A."/>
            <person name="Yan M."/>
            <person name="Wang P."/>
            <person name="Xu J."/>
            <person name="Bruns T."/>
            <person name="Baldrian P."/>
            <person name="Vilgalys R."/>
            <person name="Henrissat B."/>
            <person name="Grigoriev I.V."/>
            <person name="Hibbett D."/>
            <person name="Nagy L.G."/>
            <person name="Martin F.M."/>
        </authorList>
    </citation>
    <scope>NUCLEOTIDE SEQUENCE</scope>
    <source>
        <strain evidence="1">P2</strain>
    </source>
</reference>
<dbReference type="EMBL" id="MU117969">
    <property type="protein sequence ID" value="KAF9652364.1"/>
    <property type="molecule type" value="Genomic_DNA"/>
</dbReference>
<dbReference type="Proteomes" id="UP000886501">
    <property type="component" value="Unassembled WGS sequence"/>
</dbReference>
<proteinExistence type="predicted"/>
<keyword evidence="2" id="KW-1185">Reference proteome</keyword>